<dbReference type="EMBL" id="LT594499">
    <property type="protein sequence ID" value="SBT79629.1"/>
    <property type="molecule type" value="Genomic_DNA"/>
</dbReference>
<evidence type="ECO:0000313" key="1">
    <source>
        <dbReference type="EMBL" id="SBT79629.1"/>
    </source>
</evidence>
<organism evidence="1 2">
    <name type="scientific">Plasmodium malariae</name>
    <dbReference type="NCBI Taxonomy" id="5858"/>
    <lineage>
        <taxon>Eukaryota</taxon>
        <taxon>Sar</taxon>
        <taxon>Alveolata</taxon>
        <taxon>Apicomplexa</taxon>
        <taxon>Aconoidasida</taxon>
        <taxon>Haemosporida</taxon>
        <taxon>Plasmodiidae</taxon>
        <taxon>Plasmodium</taxon>
        <taxon>Plasmodium (Plasmodium)</taxon>
    </lineage>
</organism>
<evidence type="ECO:0000313" key="2">
    <source>
        <dbReference type="Proteomes" id="UP000219799"/>
    </source>
</evidence>
<dbReference type="AlphaFoldDB" id="A0A1C3KZC8"/>
<reference evidence="1 2" key="1">
    <citation type="submission" date="2016-06" db="EMBL/GenBank/DDBJ databases">
        <authorList>
            <consortium name="Pathogen Informatics"/>
        </authorList>
    </citation>
    <scope>NUCLEOTIDE SEQUENCE [LARGE SCALE GENOMIC DNA]</scope>
    <source>
        <strain evidence="1">PmlGA01</strain>
    </source>
</reference>
<protein>
    <submittedName>
        <fullName evidence="1">Uncharacterized protein</fullName>
    </submittedName>
</protein>
<sequence>MKKILKHFRILSVPIEDNPLATINLFIANCKDISEGDNSNGETLCVAAVDNIINGDKLKAFFSKFGRIKCLKKKKKSIKNCMENDK</sequence>
<proteinExistence type="predicted"/>
<name>A0A1C3KZC8_PLAMA</name>
<dbReference type="Proteomes" id="UP000219799">
    <property type="component" value="Chromosome 11"/>
</dbReference>
<gene>
    <name evidence="1" type="primary">PmlGA01_110022400</name>
    <name evidence="1" type="ORF">PMLGA01_110022400</name>
</gene>
<accession>A0A1C3KZC8</accession>
<dbReference type="VEuPathDB" id="PlasmoDB:PmUG01_11034000"/>